<organism evidence="2 3">
    <name type="scientific">Xanthocytophaga flava</name>
    <dbReference type="NCBI Taxonomy" id="3048013"/>
    <lineage>
        <taxon>Bacteria</taxon>
        <taxon>Pseudomonadati</taxon>
        <taxon>Bacteroidota</taxon>
        <taxon>Cytophagia</taxon>
        <taxon>Cytophagales</taxon>
        <taxon>Rhodocytophagaceae</taxon>
        <taxon>Xanthocytophaga</taxon>
    </lineage>
</organism>
<dbReference type="RefSeq" id="WP_313992732.1">
    <property type="nucleotide sequence ID" value="NZ_JASJOT010000002.1"/>
</dbReference>
<evidence type="ECO:0000259" key="1">
    <source>
        <dbReference type="Pfam" id="PF13276"/>
    </source>
</evidence>
<dbReference type="EMBL" id="JASJOT010000002">
    <property type="protein sequence ID" value="MDJ1492146.1"/>
    <property type="molecule type" value="Genomic_DNA"/>
</dbReference>
<comment type="caution">
    <text evidence="2">The sequence shown here is derived from an EMBL/GenBank/DDBJ whole genome shotgun (WGS) entry which is preliminary data.</text>
</comment>
<keyword evidence="3" id="KW-1185">Reference proteome</keyword>
<accession>A0ABT7CEJ0</accession>
<sequence>MIERENQLSIRAQCALLKLHRSGLYYQAATETSENLALMRLLDERYLNFPTEGVLQMQDYLRSEGYVVNHKRIRRLLRKMGILAIYPKPNLSKIGKAEYIFIRIYLKICRLQKRTRFGK</sequence>
<name>A0ABT7CEJ0_9BACT</name>
<proteinExistence type="predicted"/>
<dbReference type="Pfam" id="PF13276">
    <property type="entry name" value="HTH_21"/>
    <property type="match status" value="1"/>
</dbReference>
<dbReference type="Proteomes" id="UP001228581">
    <property type="component" value="Unassembled WGS sequence"/>
</dbReference>
<feature type="domain" description="HTH-like" evidence="1">
    <location>
        <begin position="36"/>
        <end position="89"/>
    </location>
</feature>
<evidence type="ECO:0000313" key="3">
    <source>
        <dbReference type="Proteomes" id="UP001228581"/>
    </source>
</evidence>
<protein>
    <submittedName>
        <fullName evidence="2">IS3 family transposase</fullName>
    </submittedName>
</protein>
<reference evidence="2 3" key="1">
    <citation type="submission" date="2023-05" db="EMBL/GenBank/DDBJ databases">
        <authorList>
            <person name="Zhang X."/>
        </authorList>
    </citation>
    <scope>NUCLEOTIDE SEQUENCE [LARGE SCALE GENOMIC DNA]</scope>
    <source>
        <strain evidence="2 3">DM2B3-1</strain>
    </source>
</reference>
<evidence type="ECO:0000313" key="2">
    <source>
        <dbReference type="EMBL" id="MDJ1492146.1"/>
    </source>
</evidence>
<gene>
    <name evidence="2" type="ORF">QNI19_04335</name>
</gene>
<dbReference type="InterPro" id="IPR025948">
    <property type="entry name" value="HTH-like_dom"/>
</dbReference>